<dbReference type="EMBL" id="AGCM01000024">
    <property type="protein sequence ID" value="EHM55713.1"/>
    <property type="molecule type" value="Genomic_DNA"/>
</dbReference>
<keyword evidence="1" id="KW-1133">Transmembrane helix</keyword>
<evidence type="ECO:0000313" key="2">
    <source>
        <dbReference type="EMBL" id="EHM55713.1"/>
    </source>
</evidence>
<dbReference type="AlphaFoldDB" id="G9ZCP6"/>
<keyword evidence="1" id="KW-0472">Membrane</keyword>
<keyword evidence="1" id="KW-0812">Transmembrane</keyword>
<dbReference type="HOGENOM" id="CLU_3306693_0_0_6"/>
<feature type="transmembrane region" description="Helical" evidence="1">
    <location>
        <begin position="12"/>
        <end position="30"/>
    </location>
</feature>
<reference evidence="2 3" key="1">
    <citation type="submission" date="2011-08" db="EMBL/GenBank/DDBJ databases">
        <authorList>
            <person name="Weinstock G."/>
            <person name="Sodergren E."/>
            <person name="Clifton S."/>
            <person name="Fulton L."/>
            <person name="Fulton B."/>
            <person name="Courtney L."/>
            <person name="Fronick C."/>
            <person name="Harrison M."/>
            <person name="Strong C."/>
            <person name="Farmer C."/>
            <person name="Delahaunty K."/>
            <person name="Markovic C."/>
            <person name="Hall O."/>
            <person name="Minx P."/>
            <person name="Tomlinson C."/>
            <person name="Mitreva M."/>
            <person name="Hou S."/>
            <person name="Chen J."/>
            <person name="Wollam A."/>
            <person name="Pepin K.H."/>
            <person name="Johnson M."/>
            <person name="Bhonagiri V."/>
            <person name="Zhang X."/>
            <person name="Suruliraj S."/>
            <person name="Warren W."/>
            <person name="Chinwalla A."/>
            <person name="Mardis E.R."/>
            <person name="Wilson R.K."/>
        </authorList>
    </citation>
    <scope>NUCLEOTIDE SEQUENCE [LARGE SCALE GENOMIC DNA]</scope>
    <source>
        <strain evidence="2 3">F0432</strain>
    </source>
</reference>
<protein>
    <submittedName>
        <fullName evidence="2">Uncharacterized protein</fullName>
    </submittedName>
</protein>
<sequence length="39" mass="4186">MDGVFFCGSGQGYMLSGLHGMGVIFTGWGVSHMPHKKVE</sequence>
<name>G9ZCP6_9GAMM</name>
<proteinExistence type="predicted"/>
<organism evidence="2 3">
    <name type="scientific">Cardiobacterium valvarum F0432</name>
    <dbReference type="NCBI Taxonomy" id="797473"/>
    <lineage>
        <taxon>Bacteria</taxon>
        <taxon>Pseudomonadati</taxon>
        <taxon>Pseudomonadota</taxon>
        <taxon>Gammaproteobacteria</taxon>
        <taxon>Cardiobacteriales</taxon>
        <taxon>Cardiobacteriaceae</taxon>
        <taxon>Cardiobacterium</taxon>
    </lineage>
</organism>
<accession>G9ZCP6</accession>
<gene>
    <name evidence="2" type="ORF">HMPREF9080_00525</name>
</gene>
<evidence type="ECO:0000313" key="3">
    <source>
        <dbReference type="Proteomes" id="UP000004750"/>
    </source>
</evidence>
<evidence type="ECO:0000256" key="1">
    <source>
        <dbReference type="SAM" id="Phobius"/>
    </source>
</evidence>
<comment type="caution">
    <text evidence="2">The sequence shown here is derived from an EMBL/GenBank/DDBJ whole genome shotgun (WGS) entry which is preliminary data.</text>
</comment>
<dbReference type="Proteomes" id="UP000004750">
    <property type="component" value="Unassembled WGS sequence"/>
</dbReference>